<evidence type="ECO:0000313" key="3">
    <source>
        <dbReference type="Proteomes" id="UP001497516"/>
    </source>
</evidence>
<reference evidence="2 3" key="1">
    <citation type="submission" date="2024-04" db="EMBL/GenBank/DDBJ databases">
        <authorList>
            <person name="Fracassetti M."/>
        </authorList>
    </citation>
    <scope>NUCLEOTIDE SEQUENCE [LARGE SCALE GENOMIC DNA]</scope>
</reference>
<dbReference type="AlphaFoldDB" id="A0AAV2DME2"/>
<sequence>MEEYLAALSRLHRPPAAASPNPRPSPPAGGAGGGSSMSLWTTERIERIGSAVRSLASRGIAASSRVEAADLIYYEMNDPRISSAELLQFLNIFVTTRRCLDGSIYFAPKSASRKFRLLKSQQQGPPSCPRLSPYFVAGNRNIARPARFAWGLRLHRMFLDAVERLGGLGMAEPAAIYRLMKESEQEAGSGPEENNGGGGGQILNGLTVGEVGRHLVQFRYLIGLPGGGPVAPLSSQGGDSSMLDFFGDLKLS</sequence>
<feature type="region of interest" description="Disordered" evidence="1">
    <location>
        <begin position="14"/>
        <end position="36"/>
    </location>
</feature>
<dbReference type="Proteomes" id="UP001497516">
    <property type="component" value="Chromosome 3"/>
</dbReference>
<proteinExistence type="predicted"/>
<name>A0AAV2DME2_9ROSI</name>
<keyword evidence="3" id="KW-1185">Reference proteome</keyword>
<gene>
    <name evidence="2" type="ORF">LTRI10_LOCUS16317</name>
</gene>
<evidence type="ECO:0000313" key="2">
    <source>
        <dbReference type="EMBL" id="CAL1374452.1"/>
    </source>
</evidence>
<organism evidence="2 3">
    <name type="scientific">Linum trigynum</name>
    <dbReference type="NCBI Taxonomy" id="586398"/>
    <lineage>
        <taxon>Eukaryota</taxon>
        <taxon>Viridiplantae</taxon>
        <taxon>Streptophyta</taxon>
        <taxon>Embryophyta</taxon>
        <taxon>Tracheophyta</taxon>
        <taxon>Spermatophyta</taxon>
        <taxon>Magnoliopsida</taxon>
        <taxon>eudicotyledons</taxon>
        <taxon>Gunneridae</taxon>
        <taxon>Pentapetalae</taxon>
        <taxon>rosids</taxon>
        <taxon>fabids</taxon>
        <taxon>Malpighiales</taxon>
        <taxon>Linaceae</taxon>
        <taxon>Linum</taxon>
    </lineage>
</organism>
<dbReference type="Gene3D" id="1.10.10.60">
    <property type="entry name" value="Homeodomain-like"/>
    <property type="match status" value="1"/>
</dbReference>
<evidence type="ECO:0000256" key="1">
    <source>
        <dbReference type="SAM" id="MobiDB-lite"/>
    </source>
</evidence>
<accession>A0AAV2DME2</accession>
<protein>
    <submittedName>
        <fullName evidence="2">Uncharacterized protein</fullName>
    </submittedName>
</protein>
<dbReference type="EMBL" id="OZ034816">
    <property type="protein sequence ID" value="CAL1374452.1"/>
    <property type="molecule type" value="Genomic_DNA"/>
</dbReference>